<dbReference type="RefSeq" id="WP_116688411.1">
    <property type="nucleotide sequence ID" value="NZ_CAWNYD010000009.1"/>
</dbReference>
<evidence type="ECO:0000256" key="1">
    <source>
        <dbReference type="SAM" id="SignalP"/>
    </source>
</evidence>
<organism evidence="2 3">
    <name type="scientific">Pelagibaculum spongiae</name>
    <dbReference type="NCBI Taxonomy" id="2080658"/>
    <lineage>
        <taxon>Bacteria</taxon>
        <taxon>Pseudomonadati</taxon>
        <taxon>Pseudomonadota</taxon>
        <taxon>Gammaproteobacteria</taxon>
        <taxon>Oceanospirillales</taxon>
        <taxon>Pelagibaculum</taxon>
    </lineage>
</organism>
<keyword evidence="1" id="KW-0732">Signal</keyword>
<evidence type="ECO:0000313" key="3">
    <source>
        <dbReference type="Proteomes" id="UP000244906"/>
    </source>
</evidence>
<dbReference type="EMBL" id="QDDL01000009">
    <property type="protein sequence ID" value="PVZ65671.1"/>
    <property type="molecule type" value="Genomic_DNA"/>
</dbReference>
<feature type="chain" id="PRO_5016133770" evidence="1">
    <location>
        <begin position="21"/>
        <end position="210"/>
    </location>
</feature>
<feature type="signal peptide" evidence="1">
    <location>
        <begin position="1"/>
        <end position="20"/>
    </location>
</feature>
<name>A0A2V1GT34_9GAMM</name>
<proteinExistence type="predicted"/>
<evidence type="ECO:0000313" key="2">
    <source>
        <dbReference type="EMBL" id="PVZ65671.1"/>
    </source>
</evidence>
<comment type="caution">
    <text evidence="2">The sequence shown here is derived from an EMBL/GenBank/DDBJ whole genome shotgun (WGS) entry which is preliminary data.</text>
</comment>
<dbReference type="Proteomes" id="UP000244906">
    <property type="component" value="Unassembled WGS sequence"/>
</dbReference>
<gene>
    <name evidence="2" type="ORF">DC094_17450</name>
</gene>
<keyword evidence="3" id="KW-1185">Reference proteome</keyword>
<sequence length="210" mass="23093">MKSLILASFLTIFISPLLQAENSMKIHQEISLNSWFYSSDAKGTGFRDLTPVAPVGGNLEITLGAQRLNAVATALETWKRYLHVQQGLGVFVKFDKTACSSKQGILAHAGPWSEYRNFEQAPLKETFYPIALANELSGRQISEAPEIMVSFNLMLGTKNCLSDVVWYYGLDEKIPKGTISFYQVALHEIGRGLGFSANIRVNESLAADGG</sequence>
<reference evidence="2 3" key="1">
    <citation type="submission" date="2018-04" db="EMBL/GenBank/DDBJ databases">
        <title>Thalassorhabdus spongiae gen. nov., sp. nov., isolated from a marine sponge in South-West Iceland.</title>
        <authorList>
            <person name="Knobloch S."/>
            <person name="Daussin A."/>
            <person name="Johannsson R."/>
            <person name="Marteinsson V.T."/>
        </authorList>
    </citation>
    <scope>NUCLEOTIDE SEQUENCE [LARGE SCALE GENOMIC DNA]</scope>
    <source>
        <strain evidence="2 3">Hp12</strain>
    </source>
</reference>
<protein>
    <submittedName>
        <fullName evidence="2">Uncharacterized protein</fullName>
    </submittedName>
</protein>
<dbReference type="OrthoDB" id="614750at2"/>
<dbReference type="AlphaFoldDB" id="A0A2V1GT34"/>
<accession>A0A2V1GT34</accession>